<evidence type="ECO:0000256" key="4">
    <source>
        <dbReference type="RuleBase" id="RU003915"/>
    </source>
</evidence>
<reference evidence="6 7" key="1">
    <citation type="journal article" date="2013" name="Int. J. Syst. Evol. Microbiol.">
        <title>Marinoscillum luteum sp. nov., isolated from marine sediment.</title>
        <authorList>
            <person name="Cha I.T."/>
            <person name="Park S.J."/>
            <person name="Kim S.J."/>
            <person name="Kim J.G."/>
            <person name="Jung M.Y."/>
            <person name="Shin K.S."/>
            <person name="Kwon K.K."/>
            <person name="Yang S.H."/>
            <person name="Seo Y.S."/>
            <person name="Rhee S.K."/>
        </authorList>
    </citation>
    <scope>NUCLEOTIDE SEQUENCE [LARGE SCALE GENOMIC DNA]</scope>
    <source>
        <strain evidence="6 7">KCTC 23939</strain>
    </source>
</reference>
<feature type="domain" description="PPIase FKBP-type" evidence="5">
    <location>
        <begin position="79"/>
        <end position="197"/>
    </location>
</feature>
<accession>A0ABW7N695</accession>
<evidence type="ECO:0000256" key="2">
    <source>
        <dbReference type="ARBA" id="ARBA00023110"/>
    </source>
</evidence>
<dbReference type="PROSITE" id="PS50059">
    <property type="entry name" value="FKBP_PPIASE"/>
    <property type="match status" value="1"/>
</dbReference>
<dbReference type="GO" id="GO:0003755">
    <property type="term" value="F:peptidyl-prolyl cis-trans isomerase activity"/>
    <property type="evidence" value="ECO:0007669"/>
    <property type="project" value="UniProtKB-EC"/>
</dbReference>
<sequence length="197" mass="21721">MKNIKGQVIAVMMIITASLYSCRQDTIVTSVDPDVQLKADLKVMEAYVNAKGYTDVDTTESGVWYVVLDSGNGAGINHNDIVSFFIAGRLTDGFLFATNIDTVDINNGTYDEDLTYNPIIYTYTADGWNIPEIITNFYSYERGYREGLSKVLGILKVGGRAQIIIPSGLAYSTNPPFGLGIPRNAVLVFDIYPSYVR</sequence>
<organism evidence="6 7">
    <name type="scientific">Marinoscillum luteum</name>
    <dbReference type="NCBI Taxonomy" id="861051"/>
    <lineage>
        <taxon>Bacteria</taxon>
        <taxon>Pseudomonadati</taxon>
        <taxon>Bacteroidota</taxon>
        <taxon>Cytophagia</taxon>
        <taxon>Cytophagales</taxon>
        <taxon>Reichenbachiellaceae</taxon>
        <taxon>Marinoscillum</taxon>
    </lineage>
</organism>
<dbReference type="EC" id="5.2.1.8" evidence="4"/>
<evidence type="ECO:0000313" key="6">
    <source>
        <dbReference type="EMBL" id="MFH6983024.1"/>
    </source>
</evidence>
<comment type="caution">
    <text evidence="6">The sequence shown here is derived from an EMBL/GenBank/DDBJ whole genome shotgun (WGS) entry which is preliminary data.</text>
</comment>
<keyword evidence="7" id="KW-1185">Reference proteome</keyword>
<evidence type="ECO:0000313" key="7">
    <source>
        <dbReference type="Proteomes" id="UP001610063"/>
    </source>
</evidence>
<evidence type="ECO:0000259" key="5">
    <source>
        <dbReference type="PROSITE" id="PS50059"/>
    </source>
</evidence>
<keyword evidence="3 4" id="KW-0413">Isomerase</keyword>
<keyword evidence="2 3" id="KW-0697">Rotamase</keyword>
<name>A0ABW7N695_9BACT</name>
<comment type="catalytic activity">
    <reaction evidence="1 3 4">
        <text>[protein]-peptidylproline (omega=180) = [protein]-peptidylproline (omega=0)</text>
        <dbReference type="Rhea" id="RHEA:16237"/>
        <dbReference type="Rhea" id="RHEA-COMP:10747"/>
        <dbReference type="Rhea" id="RHEA-COMP:10748"/>
        <dbReference type="ChEBI" id="CHEBI:83833"/>
        <dbReference type="ChEBI" id="CHEBI:83834"/>
        <dbReference type="EC" id="5.2.1.8"/>
    </reaction>
</comment>
<gene>
    <name evidence="6" type="ORF">ACHKAR_06220</name>
</gene>
<comment type="similarity">
    <text evidence="4">Belongs to the FKBP-type PPIase family.</text>
</comment>
<evidence type="ECO:0000256" key="3">
    <source>
        <dbReference type="PROSITE-ProRule" id="PRU00277"/>
    </source>
</evidence>
<proteinExistence type="inferred from homology"/>
<dbReference type="Proteomes" id="UP001610063">
    <property type="component" value="Unassembled WGS sequence"/>
</dbReference>
<protein>
    <recommendedName>
        <fullName evidence="4">Peptidyl-prolyl cis-trans isomerase</fullName>
        <ecNumber evidence="4">5.2.1.8</ecNumber>
    </recommendedName>
</protein>
<dbReference type="SUPFAM" id="SSF54534">
    <property type="entry name" value="FKBP-like"/>
    <property type="match status" value="1"/>
</dbReference>
<evidence type="ECO:0000256" key="1">
    <source>
        <dbReference type="ARBA" id="ARBA00000971"/>
    </source>
</evidence>
<dbReference type="Gene3D" id="3.10.50.40">
    <property type="match status" value="1"/>
</dbReference>
<dbReference type="EMBL" id="JBIPKE010000014">
    <property type="protein sequence ID" value="MFH6983024.1"/>
    <property type="molecule type" value="Genomic_DNA"/>
</dbReference>
<dbReference type="RefSeq" id="WP_159584289.1">
    <property type="nucleotide sequence ID" value="NZ_JBIPKE010000014.1"/>
</dbReference>
<dbReference type="Pfam" id="PF00254">
    <property type="entry name" value="FKBP_C"/>
    <property type="match status" value="1"/>
</dbReference>
<dbReference type="InterPro" id="IPR001179">
    <property type="entry name" value="PPIase_FKBP_dom"/>
</dbReference>
<dbReference type="PROSITE" id="PS51257">
    <property type="entry name" value="PROKAR_LIPOPROTEIN"/>
    <property type="match status" value="1"/>
</dbReference>
<dbReference type="InterPro" id="IPR046357">
    <property type="entry name" value="PPIase_dom_sf"/>
</dbReference>